<sequence length="1114" mass="126278">MERERKSWADAGMKNVRTSTAVRTVRTMLTHEIPYPHEHSRHALLAVVAISFFFISTDNLHIVLHKLDKNIKWWSIYAFLLGFFYFFSSPFLGKTIQPSYSNFSRWYVGWLLIAAVYHLPSFQSMGVDMRMNLSLFLTLFLASVLALLLFHIGFLGLWYLGFAARLAGKRPEILTIVQNSTVLSIACCVFFSHCGNQAPARSTFLGRQWSRNLLFEDLPNWFAGWQNIHQAKELVCTQLLGTVGSAQDYPVFSKWVLYGELVCNDACVGGGSSDSISPVYSLWATFIGLYIANYVVERSTGWALTHPQPEEDKTQRNTVPVPDFLDMVPWYSGTSADLFKTAFDLLVSVTLFLGRFDMRTMQAAMTQAQQHGNQDGILYDHLSKCKELWFDFMADTGDGGNSTYSVARLLAQPSLTVGDLKLPRGHLLIVGGDLAYPNPSTYSYERRLFQPFEYAMQPPISYKPEHIAVKKPELPEGVDSLETLDTPQCFAIPGNHDWFDGLDTFMRYICHRSWLGGWLLPQQKSYFALHLPCGWWVFGLDQALHGDIDIFQFKYFSEIAREKVGANEMVILVTHEPNWLLDWYWISSTGRNVNHLIQDHLKGRCRIRLAGDLHHYMHHSVLPGTPGSVEHLIVNGSGGAFLHPTHVFAGFSQFQGASYETRAAYPSFKESRRIAWGNILEFRKKNWRFDVIGGVVYFVLVFSMFPQCELDKMFQDNTVGGHVREFSAGMGRAFMDMLEHSYVSVTGLLVLVALSVLFVPVKVSRSKRVVIGLLHASAHLTAAMALMMMLEIGLETCVRHRLLGTSGYHSLYDWYHSKEGDHFPDPTGLRARMESWTFGLYPACVKYLMTAFDMPEVMAVTRSNICKTGMDSLPRGFVLAYYTSVFLYYWVFSTPVVSLVFGSYLFACINWLHLHFDEAFSSLRIANYKSFLRCHITPTGDMDIYTLAIDKVPKEWALDPQWELEQTSQVGLAAHRRKHPSQWMPVGLHRNRNYNVRIIDHFQIKRDHCKINDCKGKLEVPGRSEESAVTSTNDQNAKNMDSSDSAAVYGKSSSGLHVMANITEDSQAKRDVKQFDGSRNREGICTDVDGIEEQDEESEVGNFQVNGGSKSATP</sequence>
<feature type="compositionally biased region" description="Acidic residues" evidence="1">
    <location>
        <begin position="1089"/>
        <end position="1099"/>
    </location>
</feature>
<evidence type="ECO:0000313" key="5">
    <source>
        <dbReference type="Proteomes" id="UP001497444"/>
    </source>
</evidence>
<dbReference type="PANTHER" id="PTHR34211:SF3">
    <property type="entry name" value="CALCINEURIN-LIKE METALLO-PHOSPHOESTERASE SUPERFAMILY PROTEIN"/>
    <property type="match status" value="1"/>
</dbReference>
<evidence type="ECO:0000256" key="2">
    <source>
        <dbReference type="SAM" id="Phobius"/>
    </source>
</evidence>
<gene>
    <name evidence="4" type="ORF">CSSPJE1EN1_LOCUS2100</name>
</gene>
<dbReference type="Pfam" id="PF00149">
    <property type="entry name" value="Metallophos"/>
    <property type="match status" value="1"/>
</dbReference>
<dbReference type="Gene3D" id="3.60.21.10">
    <property type="match status" value="1"/>
</dbReference>
<dbReference type="Proteomes" id="UP001497444">
    <property type="component" value="Chromosome 10"/>
</dbReference>
<dbReference type="SUPFAM" id="SSF56300">
    <property type="entry name" value="Metallo-dependent phosphatases"/>
    <property type="match status" value="1"/>
</dbReference>
<keyword evidence="2" id="KW-1133">Transmembrane helix</keyword>
<feature type="transmembrane region" description="Helical" evidence="2">
    <location>
        <begin position="742"/>
        <end position="763"/>
    </location>
</feature>
<feature type="region of interest" description="Disordered" evidence="1">
    <location>
        <begin position="1022"/>
        <end position="1050"/>
    </location>
</feature>
<keyword evidence="5" id="KW-1185">Reference proteome</keyword>
<accession>A0ABP0VR17</accession>
<evidence type="ECO:0000313" key="4">
    <source>
        <dbReference type="EMBL" id="CAK9256622.1"/>
    </source>
</evidence>
<dbReference type="InterPro" id="IPR004843">
    <property type="entry name" value="Calcineurin-like_PHP"/>
</dbReference>
<evidence type="ECO:0000256" key="1">
    <source>
        <dbReference type="SAM" id="MobiDB-lite"/>
    </source>
</evidence>
<feature type="compositionally biased region" description="Polar residues" evidence="1">
    <location>
        <begin position="1027"/>
        <end position="1050"/>
    </location>
</feature>
<feature type="transmembrane region" description="Helical" evidence="2">
    <location>
        <begin position="74"/>
        <end position="93"/>
    </location>
</feature>
<dbReference type="PANTHER" id="PTHR34211">
    <property type="entry name" value="CALCINEURIN-LIKE METALLO-PHOSPHOESTERASE SUPERFAMILY PROTEIN"/>
    <property type="match status" value="1"/>
</dbReference>
<feature type="transmembrane region" description="Helical" evidence="2">
    <location>
        <begin position="769"/>
        <end position="790"/>
    </location>
</feature>
<dbReference type="EMBL" id="OZ020105">
    <property type="protein sequence ID" value="CAK9256622.1"/>
    <property type="molecule type" value="Genomic_DNA"/>
</dbReference>
<feature type="transmembrane region" description="Helical" evidence="2">
    <location>
        <begin position="135"/>
        <end position="161"/>
    </location>
</feature>
<organism evidence="4 5">
    <name type="scientific">Sphagnum jensenii</name>
    <dbReference type="NCBI Taxonomy" id="128206"/>
    <lineage>
        <taxon>Eukaryota</taxon>
        <taxon>Viridiplantae</taxon>
        <taxon>Streptophyta</taxon>
        <taxon>Embryophyta</taxon>
        <taxon>Bryophyta</taxon>
        <taxon>Sphagnophytina</taxon>
        <taxon>Sphagnopsida</taxon>
        <taxon>Sphagnales</taxon>
        <taxon>Sphagnaceae</taxon>
        <taxon>Sphagnum</taxon>
    </lineage>
</organism>
<feature type="transmembrane region" description="Helical" evidence="2">
    <location>
        <begin position="687"/>
        <end position="705"/>
    </location>
</feature>
<reference evidence="4" key="1">
    <citation type="submission" date="2024-02" db="EMBL/GenBank/DDBJ databases">
        <authorList>
            <consortium name="ELIXIR-Norway"/>
            <consortium name="Elixir Norway"/>
        </authorList>
    </citation>
    <scope>NUCLEOTIDE SEQUENCE</scope>
</reference>
<keyword evidence="2" id="KW-0812">Transmembrane</keyword>
<keyword evidence="2" id="KW-0472">Membrane</keyword>
<feature type="region of interest" description="Disordered" evidence="1">
    <location>
        <begin position="1067"/>
        <end position="1114"/>
    </location>
</feature>
<name>A0ABP0VR17_9BRYO</name>
<protein>
    <recommendedName>
        <fullName evidence="3">Calcineurin-like phosphoesterase domain-containing protein</fullName>
    </recommendedName>
</protein>
<evidence type="ECO:0000259" key="3">
    <source>
        <dbReference type="Pfam" id="PF00149"/>
    </source>
</evidence>
<feature type="transmembrane region" description="Helical" evidence="2">
    <location>
        <begin position="43"/>
        <end position="62"/>
    </location>
</feature>
<feature type="compositionally biased region" description="Polar residues" evidence="1">
    <location>
        <begin position="1101"/>
        <end position="1114"/>
    </location>
</feature>
<proteinExistence type="predicted"/>
<feature type="transmembrane region" description="Helical" evidence="2">
    <location>
        <begin position="896"/>
        <end position="914"/>
    </location>
</feature>
<dbReference type="InterPro" id="IPR029052">
    <property type="entry name" value="Metallo-depent_PP-like"/>
</dbReference>
<feature type="transmembrane region" description="Helical" evidence="2">
    <location>
        <begin position="105"/>
        <end position="123"/>
    </location>
</feature>
<feature type="compositionally biased region" description="Basic and acidic residues" evidence="1">
    <location>
        <begin position="1067"/>
        <end position="1084"/>
    </location>
</feature>
<feature type="domain" description="Calcineurin-like phosphoesterase" evidence="3">
    <location>
        <begin position="392"/>
        <end position="584"/>
    </location>
</feature>